<dbReference type="InterPro" id="IPR012296">
    <property type="entry name" value="Nuclease_put_TT1808"/>
</dbReference>
<evidence type="ECO:0000313" key="3">
    <source>
        <dbReference type="Proteomes" id="UP000239001"/>
    </source>
</evidence>
<dbReference type="CDD" id="cd06260">
    <property type="entry name" value="DUF820-like"/>
    <property type="match status" value="1"/>
</dbReference>
<dbReference type="RefSeq" id="WP_106458433.1">
    <property type="nucleotide sequence ID" value="NZ_PXOH01000025.1"/>
</dbReference>
<dbReference type="PANTHER" id="PTHR35400">
    <property type="entry name" value="SLR1083 PROTEIN"/>
    <property type="match status" value="1"/>
</dbReference>
<dbReference type="PANTHER" id="PTHR35400:SF1">
    <property type="entry name" value="SLR1083 PROTEIN"/>
    <property type="match status" value="1"/>
</dbReference>
<dbReference type="SUPFAM" id="SSF52980">
    <property type="entry name" value="Restriction endonuclease-like"/>
    <property type="match status" value="1"/>
</dbReference>
<dbReference type="OrthoDB" id="509866at2"/>
<organism evidence="2 3">
    <name type="scientific">Aphanothece hegewaldii CCALA 016</name>
    <dbReference type="NCBI Taxonomy" id="2107694"/>
    <lineage>
        <taxon>Bacteria</taxon>
        <taxon>Bacillati</taxon>
        <taxon>Cyanobacteriota</taxon>
        <taxon>Cyanophyceae</taxon>
        <taxon>Oscillatoriophycideae</taxon>
        <taxon>Chroococcales</taxon>
        <taxon>Aphanothecaceae</taxon>
        <taxon>Aphanothece</taxon>
    </lineage>
</organism>
<dbReference type="EMBL" id="PXOH01000025">
    <property type="protein sequence ID" value="PSF34588.1"/>
    <property type="molecule type" value="Genomic_DNA"/>
</dbReference>
<dbReference type="Proteomes" id="UP000239001">
    <property type="component" value="Unassembled WGS sequence"/>
</dbReference>
<sequence length="188" mass="21710">MLASKKYFSVLEFHRLFELGFFGEDERVELIQGEIIKMAAKGTRHVVCCRRLIKYLSSLLAGQAILSCQDPISLSPDSEPEPDFTIAKLKDDEYLSGHPTPEDIILVMEIADSTLTYDQKVKIPLYAESGIKYYWIFNLLDNQLETYSQPYQKAVDKFDYRQKIVYLPNQMVNLPELTNLILDLSQIF</sequence>
<name>A0A2T1LTY5_9CHRO</name>
<keyword evidence="3" id="KW-1185">Reference proteome</keyword>
<gene>
    <name evidence="2" type="ORF">C7H19_18665</name>
</gene>
<dbReference type="Pfam" id="PF05685">
    <property type="entry name" value="Uma2"/>
    <property type="match status" value="1"/>
</dbReference>
<comment type="caution">
    <text evidence="2">The sequence shown here is derived from an EMBL/GenBank/DDBJ whole genome shotgun (WGS) entry which is preliminary data.</text>
</comment>
<accession>A0A2T1LTY5</accession>
<dbReference type="Gene3D" id="3.90.1570.10">
    <property type="entry name" value="tt1808, chain A"/>
    <property type="match status" value="1"/>
</dbReference>
<dbReference type="InterPro" id="IPR011335">
    <property type="entry name" value="Restrct_endonuc-II-like"/>
</dbReference>
<feature type="domain" description="Putative restriction endonuclease" evidence="1">
    <location>
        <begin position="12"/>
        <end position="182"/>
    </location>
</feature>
<proteinExistence type="predicted"/>
<reference evidence="2 3" key="2">
    <citation type="submission" date="2018-03" db="EMBL/GenBank/DDBJ databases">
        <authorList>
            <person name="Keele B.F."/>
        </authorList>
    </citation>
    <scope>NUCLEOTIDE SEQUENCE [LARGE SCALE GENOMIC DNA]</scope>
    <source>
        <strain evidence="2 3">CCALA 016</strain>
    </source>
</reference>
<dbReference type="InterPro" id="IPR008538">
    <property type="entry name" value="Uma2"/>
</dbReference>
<evidence type="ECO:0000313" key="2">
    <source>
        <dbReference type="EMBL" id="PSF34588.1"/>
    </source>
</evidence>
<evidence type="ECO:0000259" key="1">
    <source>
        <dbReference type="Pfam" id="PF05685"/>
    </source>
</evidence>
<protein>
    <recommendedName>
        <fullName evidence="1">Putative restriction endonuclease domain-containing protein</fullName>
    </recommendedName>
</protein>
<dbReference type="AlphaFoldDB" id="A0A2T1LTY5"/>
<reference evidence="2 3" key="1">
    <citation type="submission" date="2018-03" db="EMBL/GenBank/DDBJ databases">
        <title>The ancient ancestry and fast evolution of plastids.</title>
        <authorList>
            <person name="Moore K.R."/>
            <person name="Magnabosco C."/>
            <person name="Momper L."/>
            <person name="Gold D.A."/>
            <person name="Bosak T."/>
            <person name="Fournier G.P."/>
        </authorList>
    </citation>
    <scope>NUCLEOTIDE SEQUENCE [LARGE SCALE GENOMIC DNA]</scope>
    <source>
        <strain evidence="2 3">CCALA 016</strain>
    </source>
</reference>